<organism evidence="1">
    <name type="scientific">Sediminibacterium sp. KACHI17</name>
    <dbReference type="NCBI Taxonomy" id="1751071"/>
    <lineage>
        <taxon>Bacteria</taxon>
        <taxon>Pseudomonadati</taxon>
        <taxon>Bacteroidota</taxon>
        <taxon>Chitinophagia</taxon>
        <taxon>Chitinophagales</taxon>
        <taxon>Chitinophagaceae</taxon>
        <taxon>Sediminibacterium</taxon>
    </lineage>
</organism>
<dbReference type="EMBL" id="AP029612">
    <property type="protein sequence ID" value="BFG69304.1"/>
    <property type="molecule type" value="Genomic_DNA"/>
</dbReference>
<reference evidence="1" key="1">
    <citation type="submission" date="2024-02" db="EMBL/GenBank/DDBJ databases">
        <title>Sediminibacterium planktonica sp. nov. and Sediminibacterium longus sp. nov., isolated from surface lake and river water.</title>
        <authorList>
            <person name="Watanabe K."/>
            <person name="Takemine S."/>
            <person name="Ishii Y."/>
            <person name="Ogata Y."/>
            <person name="Shindo C."/>
            <person name="Suda W."/>
        </authorList>
    </citation>
    <scope>NUCLEOTIDE SEQUENCE</scope>
    <source>
        <strain evidence="1">KACHI17</strain>
    </source>
</reference>
<evidence type="ECO:0000313" key="1">
    <source>
        <dbReference type="EMBL" id="BFG69304.1"/>
    </source>
</evidence>
<accession>A0AAT9GF87</accession>
<sequence>MGCDKYSETVIEPSTCKFINYCYFGDSTATLGELSNSYILVAFDSNATESQIRSFIRSEKEFDSTFTYTLYGNTAPLKFKQSKDCQDITAFIATLQKDPMVTFVHYTMKTDCSYTFMPILASRCVNTYSNFFTVKIKDANDLTDLHTMIKLTGTKLVEQDRFSPQWFTLKADKNSKGDALHMANHFKESKLFERAEPKLLKIPVE</sequence>
<dbReference type="AlphaFoldDB" id="A0AAT9GF87"/>
<proteinExistence type="predicted"/>
<protein>
    <submittedName>
        <fullName evidence="1">Uncharacterized protein</fullName>
    </submittedName>
</protein>
<name>A0AAT9GF87_9BACT</name>
<gene>
    <name evidence="1" type="ORF">KACHI17_01850</name>
</gene>